<feature type="domain" description="Major facilitator superfamily (MFS) profile" evidence="7">
    <location>
        <begin position="30"/>
        <end position="459"/>
    </location>
</feature>
<evidence type="ECO:0000256" key="1">
    <source>
        <dbReference type="ARBA" id="ARBA00004141"/>
    </source>
</evidence>
<dbReference type="STRING" id="215250.A0A316YLW2"/>
<feature type="transmembrane region" description="Helical" evidence="6">
    <location>
        <begin position="183"/>
        <end position="201"/>
    </location>
</feature>
<accession>A0A316YLW2</accession>
<dbReference type="InParanoid" id="A0A316YLW2"/>
<dbReference type="GO" id="GO:0005886">
    <property type="term" value="C:plasma membrane"/>
    <property type="evidence" value="ECO:0007669"/>
    <property type="project" value="TreeGrafter"/>
</dbReference>
<feature type="transmembrane region" description="Helical" evidence="6">
    <location>
        <begin position="30"/>
        <end position="48"/>
    </location>
</feature>
<reference evidence="8 9" key="1">
    <citation type="journal article" date="2018" name="Mol. Biol. Evol.">
        <title>Broad Genomic Sampling Reveals a Smut Pathogenic Ancestry of the Fungal Clade Ustilaginomycotina.</title>
        <authorList>
            <person name="Kijpornyongpan T."/>
            <person name="Mondo S.J."/>
            <person name="Barry K."/>
            <person name="Sandor L."/>
            <person name="Lee J."/>
            <person name="Lipzen A."/>
            <person name="Pangilinan J."/>
            <person name="LaButti K."/>
            <person name="Hainaut M."/>
            <person name="Henrissat B."/>
            <person name="Grigoriev I.V."/>
            <person name="Spatafora J.W."/>
            <person name="Aime M.C."/>
        </authorList>
    </citation>
    <scope>NUCLEOTIDE SEQUENCE [LARGE SCALE GENOMIC DNA]</scope>
    <source>
        <strain evidence="8 9">MCA 4198</strain>
    </source>
</reference>
<feature type="transmembrane region" description="Helical" evidence="6">
    <location>
        <begin position="121"/>
        <end position="141"/>
    </location>
</feature>
<dbReference type="PANTHER" id="PTHR23502">
    <property type="entry name" value="MAJOR FACILITATOR SUPERFAMILY"/>
    <property type="match status" value="1"/>
</dbReference>
<name>A0A316YLW2_9BASI</name>
<evidence type="ECO:0000256" key="6">
    <source>
        <dbReference type="SAM" id="Phobius"/>
    </source>
</evidence>
<sequence length="516" mass="57903">MRKRDPFLVTFDHNDTEDPREFPAWRKWQIIIIAFTLEVWANVISAAVVPGIEALAADLDVSVPKARVVQAIFLYGFAIGAVTLTPISEDYGRWPTHVVSVFLVGIFQIPCALAPNFATVVVFRFLAGFFAATTFNAVGIVSDMWDPESQGMAVNSFAFAAEFGIVIGPIIGGYTYVSVGYRWIFGVLGLGTAFFLLLWILTCPETRAGIILTRRAKRKRKETGDSRWHSHHELAMRERSFRTVVQETVFRPVYMLFREPIVLWFALFDGFNYAIIYLFLEAIPLIYKQYNWSEGALNLPFLALLVGVLIAYFLYPVQMAAERREARKNNGEMPPEARLLWMLPGAVLFPASLFWFAWTSRPPIPWIVSCLATAMFGISSHIIFISVSDYTIASYSIYSASAVGAQSLLREILSGSVTFVSEPMYHNLGYQWASSTLAFIALVLAMLPPLLYFFGPQIRAKSAFALEIAQAEARARVDKQDARDAYEAEQESKLNEARQGQSHAPAEFQDQDTPAN</sequence>
<dbReference type="OrthoDB" id="5376138at2759"/>
<gene>
    <name evidence="8" type="ORF">FA10DRAFT_231691</name>
</gene>
<dbReference type="Gene3D" id="1.20.1250.20">
    <property type="entry name" value="MFS general substrate transporter like domains"/>
    <property type="match status" value="1"/>
</dbReference>
<dbReference type="PROSITE" id="PS50850">
    <property type="entry name" value="MFS"/>
    <property type="match status" value="1"/>
</dbReference>
<dbReference type="GO" id="GO:0022857">
    <property type="term" value="F:transmembrane transporter activity"/>
    <property type="evidence" value="ECO:0007669"/>
    <property type="project" value="InterPro"/>
</dbReference>
<dbReference type="InterPro" id="IPR011701">
    <property type="entry name" value="MFS"/>
</dbReference>
<evidence type="ECO:0000256" key="5">
    <source>
        <dbReference type="SAM" id="MobiDB-lite"/>
    </source>
</evidence>
<dbReference type="AlphaFoldDB" id="A0A316YLW2"/>
<dbReference type="InterPro" id="IPR020846">
    <property type="entry name" value="MFS_dom"/>
</dbReference>
<comment type="subcellular location">
    <subcellularLocation>
        <location evidence="1">Membrane</location>
        <topology evidence="1">Multi-pass membrane protein</topology>
    </subcellularLocation>
</comment>
<dbReference type="GeneID" id="37040782"/>
<feature type="compositionally biased region" description="Basic and acidic residues" evidence="5">
    <location>
        <begin position="479"/>
        <end position="496"/>
    </location>
</feature>
<evidence type="ECO:0000256" key="3">
    <source>
        <dbReference type="ARBA" id="ARBA00022989"/>
    </source>
</evidence>
<dbReference type="Proteomes" id="UP000245768">
    <property type="component" value="Unassembled WGS sequence"/>
</dbReference>
<feature type="transmembrane region" description="Helical" evidence="6">
    <location>
        <begin position="339"/>
        <end position="358"/>
    </location>
</feature>
<evidence type="ECO:0000259" key="7">
    <source>
        <dbReference type="PROSITE" id="PS50850"/>
    </source>
</evidence>
<dbReference type="EMBL" id="KZ819637">
    <property type="protein sequence ID" value="PWN89063.1"/>
    <property type="molecule type" value="Genomic_DNA"/>
</dbReference>
<evidence type="ECO:0000256" key="2">
    <source>
        <dbReference type="ARBA" id="ARBA00022692"/>
    </source>
</evidence>
<feature type="transmembrane region" description="Helical" evidence="6">
    <location>
        <begin position="299"/>
        <end position="318"/>
    </location>
</feature>
<evidence type="ECO:0000313" key="9">
    <source>
        <dbReference type="Proteomes" id="UP000245768"/>
    </source>
</evidence>
<feature type="transmembrane region" description="Helical" evidence="6">
    <location>
        <begin position="429"/>
        <end position="454"/>
    </location>
</feature>
<dbReference type="SUPFAM" id="SSF103473">
    <property type="entry name" value="MFS general substrate transporter"/>
    <property type="match status" value="1"/>
</dbReference>
<feature type="transmembrane region" description="Helical" evidence="6">
    <location>
        <begin position="364"/>
        <end position="385"/>
    </location>
</feature>
<proteinExistence type="predicted"/>
<feature type="transmembrane region" description="Helical" evidence="6">
    <location>
        <begin position="68"/>
        <end position="87"/>
    </location>
</feature>
<feature type="transmembrane region" description="Helical" evidence="6">
    <location>
        <begin position="94"/>
        <end position="115"/>
    </location>
</feature>
<protein>
    <submittedName>
        <fullName evidence="8">MFS general substrate transporter</fullName>
    </submittedName>
</protein>
<dbReference type="InterPro" id="IPR036259">
    <property type="entry name" value="MFS_trans_sf"/>
</dbReference>
<dbReference type="Pfam" id="PF07690">
    <property type="entry name" value="MFS_1"/>
    <property type="match status" value="1"/>
</dbReference>
<keyword evidence="9" id="KW-1185">Reference proteome</keyword>
<keyword evidence="3 6" id="KW-1133">Transmembrane helix</keyword>
<keyword evidence="4 6" id="KW-0472">Membrane</keyword>
<evidence type="ECO:0000313" key="8">
    <source>
        <dbReference type="EMBL" id="PWN89063.1"/>
    </source>
</evidence>
<organism evidence="8 9">
    <name type="scientific">Acaromyces ingoldii</name>
    <dbReference type="NCBI Taxonomy" id="215250"/>
    <lineage>
        <taxon>Eukaryota</taxon>
        <taxon>Fungi</taxon>
        <taxon>Dikarya</taxon>
        <taxon>Basidiomycota</taxon>
        <taxon>Ustilaginomycotina</taxon>
        <taxon>Exobasidiomycetes</taxon>
        <taxon>Exobasidiales</taxon>
        <taxon>Cryptobasidiaceae</taxon>
        <taxon>Acaromyces</taxon>
    </lineage>
</organism>
<dbReference type="RefSeq" id="XP_025376261.1">
    <property type="nucleotide sequence ID" value="XM_025518866.1"/>
</dbReference>
<feature type="region of interest" description="Disordered" evidence="5">
    <location>
        <begin position="479"/>
        <end position="516"/>
    </location>
</feature>
<keyword evidence="2 6" id="KW-0812">Transmembrane</keyword>
<dbReference type="FunFam" id="1.20.1250.20:FF:000082">
    <property type="entry name" value="MFS multidrug transporter, putative"/>
    <property type="match status" value="1"/>
</dbReference>
<evidence type="ECO:0000256" key="4">
    <source>
        <dbReference type="ARBA" id="ARBA00023136"/>
    </source>
</evidence>
<dbReference type="PANTHER" id="PTHR23502:SF36">
    <property type="entry name" value="MEMBRANE TRANSPORTER"/>
    <property type="match status" value="1"/>
</dbReference>
<feature type="transmembrane region" description="Helical" evidence="6">
    <location>
        <begin position="392"/>
        <end position="409"/>
    </location>
</feature>
<feature type="transmembrane region" description="Helical" evidence="6">
    <location>
        <begin position="261"/>
        <end position="287"/>
    </location>
</feature>
<feature type="transmembrane region" description="Helical" evidence="6">
    <location>
        <begin position="153"/>
        <end position="177"/>
    </location>
</feature>